<feature type="non-terminal residue" evidence="1">
    <location>
        <position position="1"/>
    </location>
</feature>
<gene>
    <name evidence="1" type="ORF">SPIL2461_LOCUS17731</name>
</gene>
<proteinExistence type="predicted"/>
<name>A0A812VX52_SYMPI</name>
<dbReference type="InterPro" id="IPR014903">
    <property type="entry name" value="DUF1796"/>
</dbReference>
<dbReference type="Proteomes" id="UP000649617">
    <property type="component" value="Unassembled WGS sequence"/>
</dbReference>
<dbReference type="Pfam" id="PF08795">
    <property type="entry name" value="DUF1796"/>
    <property type="match status" value="1"/>
</dbReference>
<evidence type="ECO:0000313" key="2">
    <source>
        <dbReference type="Proteomes" id="UP000649617"/>
    </source>
</evidence>
<sequence>MRRLQTKLSVCEPPAKQQQAFFLQHIAAAHGRALSAPGGRVGGESDQLDLLHACCPEKHPRLSECLERLQLVSLGSFCGVKFSLQRLGLGTAHLPFDWIRTTQDGVERFLETNFSEYFFVASRLQIEPAALTVHRGAHHSFWHDDVSDITVRDKLRRRVARFLDLAANFPTQSRDFLFVRSCACTSELHRAEELYSALEERFSCRGQTKSPRVLLAIIIDGQVQRQGPIYHASLPGLIFFTQEQPSEEDATDGQAYSWAIAAACETALEESTE</sequence>
<accession>A0A812VX52</accession>
<dbReference type="EMBL" id="CAJNIZ010043343">
    <property type="protein sequence ID" value="CAE7657829.1"/>
    <property type="molecule type" value="Genomic_DNA"/>
</dbReference>
<dbReference type="OrthoDB" id="416253at2759"/>
<keyword evidence="2" id="KW-1185">Reference proteome</keyword>
<evidence type="ECO:0000313" key="1">
    <source>
        <dbReference type="EMBL" id="CAE7657829.1"/>
    </source>
</evidence>
<reference evidence="1" key="1">
    <citation type="submission" date="2021-02" db="EMBL/GenBank/DDBJ databases">
        <authorList>
            <person name="Dougan E. K."/>
            <person name="Rhodes N."/>
            <person name="Thang M."/>
            <person name="Chan C."/>
        </authorList>
    </citation>
    <scope>NUCLEOTIDE SEQUENCE</scope>
</reference>
<protein>
    <submittedName>
        <fullName evidence="1">Uncharacterized protein</fullName>
    </submittedName>
</protein>
<dbReference type="AlphaFoldDB" id="A0A812VX52"/>
<organism evidence="1 2">
    <name type="scientific">Symbiodinium pilosum</name>
    <name type="common">Dinoflagellate</name>
    <dbReference type="NCBI Taxonomy" id="2952"/>
    <lineage>
        <taxon>Eukaryota</taxon>
        <taxon>Sar</taxon>
        <taxon>Alveolata</taxon>
        <taxon>Dinophyceae</taxon>
        <taxon>Suessiales</taxon>
        <taxon>Symbiodiniaceae</taxon>
        <taxon>Symbiodinium</taxon>
    </lineage>
</organism>
<comment type="caution">
    <text evidence="1">The sequence shown here is derived from an EMBL/GenBank/DDBJ whole genome shotgun (WGS) entry which is preliminary data.</text>
</comment>